<organism evidence="1 2">
    <name type="scientific">Candidatus Accumulibacter affinis</name>
    <dbReference type="NCBI Taxonomy" id="2954384"/>
    <lineage>
        <taxon>Bacteria</taxon>
        <taxon>Pseudomonadati</taxon>
        <taxon>Pseudomonadota</taxon>
        <taxon>Betaproteobacteria</taxon>
        <taxon>Candidatus Accumulibacter</taxon>
    </lineage>
</organism>
<evidence type="ECO:0000313" key="1">
    <source>
        <dbReference type="EMBL" id="MBK7954854.1"/>
    </source>
</evidence>
<comment type="caution">
    <text evidence="1">The sequence shown here is derived from an EMBL/GenBank/DDBJ whole genome shotgun (WGS) entry which is preliminary data.</text>
</comment>
<evidence type="ECO:0008006" key="3">
    <source>
        <dbReference type="Google" id="ProtNLM"/>
    </source>
</evidence>
<sequence>MVVDFQLQEVSEQGPVALTPFHQWVFPGGAIWTQFYRQTGKYLLRFPGLADFHVSEDGGQVVCRPAAGVSAQTVLHLYENQVVPLALSLLGTLVFHASAVEVDGYGIAFVGESGHGKSTLAASFSTNGFRFLSDDGFIVEEAGDGYRVLPSHPSIRLWGDSEKALMGHGVKLAPPVQYSPKARFLADDRVVFCAEPQPLQRVYFLGEGKSPKISFQRMSASEALIELVKHSFLLDIEARDLIAAHFDRVAKLAAQPVHYRLDYPRRFEQLALVRQAIVDHTCEAKEAA</sequence>
<dbReference type="AlphaFoldDB" id="A0A935W562"/>
<reference evidence="1 2" key="1">
    <citation type="submission" date="2020-10" db="EMBL/GenBank/DDBJ databases">
        <title>Connecting structure to function with the recovery of over 1000 high-quality activated sludge metagenome-assembled genomes encoding full-length rRNA genes using long-read sequencing.</title>
        <authorList>
            <person name="Singleton C.M."/>
            <person name="Petriglieri F."/>
            <person name="Kristensen J.M."/>
            <person name="Kirkegaard R.H."/>
            <person name="Michaelsen T.Y."/>
            <person name="Andersen M.H."/>
            <person name="Karst S.M."/>
            <person name="Dueholm M.S."/>
            <person name="Nielsen P.H."/>
            <person name="Albertsen M."/>
        </authorList>
    </citation>
    <scope>NUCLEOTIDE SEQUENCE [LARGE SCALE GENOMIC DNA]</scope>
    <source>
        <strain evidence="1">Fred_18-Q3-R57-64_BAT3C.720</strain>
    </source>
</reference>
<protein>
    <recommendedName>
        <fullName evidence="3">Serine kinase</fullName>
    </recommendedName>
</protein>
<gene>
    <name evidence="1" type="ORF">IPK02_13375</name>
</gene>
<dbReference type="Gene3D" id="3.40.50.300">
    <property type="entry name" value="P-loop containing nucleotide triphosphate hydrolases"/>
    <property type="match status" value="1"/>
</dbReference>
<dbReference type="EMBL" id="JADJOT010000009">
    <property type="protein sequence ID" value="MBK7954854.1"/>
    <property type="molecule type" value="Genomic_DNA"/>
</dbReference>
<name>A0A935W562_9PROT</name>
<proteinExistence type="predicted"/>
<dbReference type="InterPro" id="IPR027417">
    <property type="entry name" value="P-loop_NTPase"/>
</dbReference>
<accession>A0A935W562</accession>
<evidence type="ECO:0000313" key="2">
    <source>
        <dbReference type="Proteomes" id="UP000706151"/>
    </source>
</evidence>
<dbReference type="Proteomes" id="UP000706151">
    <property type="component" value="Unassembled WGS sequence"/>
</dbReference>
<dbReference type="SUPFAM" id="SSF53795">
    <property type="entry name" value="PEP carboxykinase-like"/>
    <property type="match status" value="1"/>
</dbReference>